<protein>
    <submittedName>
        <fullName evidence="2">tRNA threonylcarbamoyladenosine biosynthesis protein TsaB</fullName>
    </submittedName>
</protein>
<dbReference type="InterPro" id="IPR022496">
    <property type="entry name" value="T6A_TsaB"/>
</dbReference>
<gene>
    <name evidence="2" type="ORF">MNBD_BACTEROID01-1568</name>
</gene>
<dbReference type="CDD" id="cd24032">
    <property type="entry name" value="ASKHA_NBD_TsaB"/>
    <property type="match status" value="1"/>
</dbReference>
<proteinExistence type="predicted"/>
<dbReference type="InterPro" id="IPR043129">
    <property type="entry name" value="ATPase_NBD"/>
</dbReference>
<feature type="domain" description="Gcp-like" evidence="1">
    <location>
        <begin position="35"/>
        <end position="217"/>
    </location>
</feature>
<evidence type="ECO:0000313" key="2">
    <source>
        <dbReference type="EMBL" id="VAW20878.1"/>
    </source>
</evidence>
<dbReference type="NCBIfam" id="TIGR03725">
    <property type="entry name" value="T6A_YeaZ"/>
    <property type="match status" value="1"/>
</dbReference>
<dbReference type="InterPro" id="IPR000905">
    <property type="entry name" value="Gcp-like_dom"/>
</dbReference>
<dbReference type="Gene3D" id="3.30.420.40">
    <property type="match status" value="2"/>
</dbReference>
<evidence type="ECO:0000259" key="1">
    <source>
        <dbReference type="Pfam" id="PF00814"/>
    </source>
</evidence>
<dbReference type="GO" id="GO:0002949">
    <property type="term" value="P:tRNA threonylcarbamoyladenosine modification"/>
    <property type="evidence" value="ECO:0007669"/>
    <property type="project" value="InterPro"/>
</dbReference>
<reference evidence="2" key="1">
    <citation type="submission" date="2018-06" db="EMBL/GenBank/DDBJ databases">
        <authorList>
            <person name="Zhirakovskaya E."/>
        </authorList>
    </citation>
    <scope>NUCLEOTIDE SEQUENCE</scope>
</reference>
<name>A0A3B0TSF4_9ZZZZ</name>
<sequence>MALILNLESSTEVCSVALSSDGVLIDIEENTEGLNHSELLTVYAEEILKRNNLTAKDIDAVAASKGPGSYTGLRIGISAAKGFCYAAGIPLIAISTLDSLAGYVSKHPHEFGITIDSPTLFCPMIDAKRMEVYSAVYDSSGKMSHPISANIIKEGSFSELLNNSHIIFFGNGAAKCSKVITHPNAVFAGPEKASAKFMTNIAEYLYNKKAFEDVAYFEPFYLKDFIATIPKNKIV</sequence>
<dbReference type="Pfam" id="PF00814">
    <property type="entry name" value="TsaD"/>
    <property type="match status" value="1"/>
</dbReference>
<dbReference type="EMBL" id="UOEP01000130">
    <property type="protein sequence ID" value="VAW20878.1"/>
    <property type="molecule type" value="Genomic_DNA"/>
</dbReference>
<dbReference type="SUPFAM" id="SSF53067">
    <property type="entry name" value="Actin-like ATPase domain"/>
    <property type="match status" value="2"/>
</dbReference>
<organism evidence="2">
    <name type="scientific">hydrothermal vent metagenome</name>
    <dbReference type="NCBI Taxonomy" id="652676"/>
    <lineage>
        <taxon>unclassified sequences</taxon>
        <taxon>metagenomes</taxon>
        <taxon>ecological metagenomes</taxon>
    </lineage>
</organism>
<dbReference type="GO" id="GO:0005829">
    <property type="term" value="C:cytosol"/>
    <property type="evidence" value="ECO:0007669"/>
    <property type="project" value="TreeGrafter"/>
</dbReference>
<dbReference type="PANTHER" id="PTHR11735:SF11">
    <property type="entry name" value="TRNA THREONYLCARBAMOYLADENOSINE BIOSYNTHESIS PROTEIN TSAB"/>
    <property type="match status" value="1"/>
</dbReference>
<dbReference type="PANTHER" id="PTHR11735">
    <property type="entry name" value="TRNA N6-ADENOSINE THREONYLCARBAMOYLTRANSFERASE"/>
    <property type="match status" value="1"/>
</dbReference>
<accession>A0A3B0TSF4</accession>
<dbReference type="AlphaFoldDB" id="A0A3B0TSF4"/>